<evidence type="ECO:0000313" key="2">
    <source>
        <dbReference type="Proteomes" id="UP000319160"/>
    </source>
</evidence>
<dbReference type="EMBL" id="VFLP01000004">
    <property type="protein sequence ID" value="TRX97912.1"/>
    <property type="molecule type" value="Genomic_DNA"/>
</dbReference>
<organism evidence="1 2">
    <name type="scientific">Xylaria flabelliformis</name>
    <dbReference type="NCBI Taxonomy" id="2512241"/>
    <lineage>
        <taxon>Eukaryota</taxon>
        <taxon>Fungi</taxon>
        <taxon>Dikarya</taxon>
        <taxon>Ascomycota</taxon>
        <taxon>Pezizomycotina</taxon>
        <taxon>Sordariomycetes</taxon>
        <taxon>Xylariomycetidae</taxon>
        <taxon>Xylariales</taxon>
        <taxon>Xylariaceae</taxon>
        <taxon>Xylaria</taxon>
    </lineage>
</organism>
<accession>A0A553ICI4</accession>
<dbReference type="GO" id="GO:0046921">
    <property type="term" value="F:alpha-(1-&gt;6)-fucosyltransferase activity"/>
    <property type="evidence" value="ECO:0007669"/>
    <property type="project" value="TreeGrafter"/>
</dbReference>
<dbReference type="PANTHER" id="PTHR13132">
    <property type="entry name" value="ALPHA- 1,6 -FUCOSYLTRANSFERASE"/>
    <property type="match status" value="1"/>
</dbReference>
<dbReference type="PANTHER" id="PTHR13132:SF29">
    <property type="entry name" value="ALPHA-(1,6)-FUCOSYLTRANSFERASE"/>
    <property type="match status" value="1"/>
</dbReference>
<protein>
    <recommendedName>
        <fullName evidence="3">GT23 domain-containing protein</fullName>
    </recommendedName>
</protein>
<evidence type="ECO:0008006" key="3">
    <source>
        <dbReference type="Google" id="ProtNLM"/>
    </source>
</evidence>
<dbReference type="AlphaFoldDB" id="A0A553ICI4"/>
<keyword evidence="2" id="KW-1185">Reference proteome</keyword>
<proteinExistence type="predicted"/>
<reference evidence="2" key="1">
    <citation type="submission" date="2019-06" db="EMBL/GenBank/DDBJ databases">
        <title>Draft genome sequence of the griseofulvin-producing fungus Xylaria cubensis strain G536.</title>
        <authorList>
            <person name="Mead M.E."/>
            <person name="Raja H.A."/>
            <person name="Steenwyk J.L."/>
            <person name="Knowles S.L."/>
            <person name="Oberlies N.H."/>
            <person name="Rokas A."/>
        </authorList>
    </citation>
    <scope>NUCLEOTIDE SEQUENCE [LARGE SCALE GENOMIC DNA]</scope>
    <source>
        <strain evidence="2">G536</strain>
    </source>
</reference>
<dbReference type="OrthoDB" id="2392789at2759"/>
<dbReference type="Proteomes" id="UP000319160">
    <property type="component" value="Unassembled WGS sequence"/>
</dbReference>
<evidence type="ECO:0000313" key="1">
    <source>
        <dbReference type="EMBL" id="TRX97912.1"/>
    </source>
</evidence>
<name>A0A553ICI4_9PEZI</name>
<gene>
    <name evidence="1" type="ORF">FHL15_001122</name>
</gene>
<comment type="caution">
    <text evidence="1">The sequence shown here is derived from an EMBL/GenBank/DDBJ whole genome shotgun (WGS) entry which is preliminary data.</text>
</comment>
<dbReference type="Gene3D" id="3.40.50.11350">
    <property type="match status" value="1"/>
</dbReference>
<sequence>MAPAMDLSHGTRPKVMIAPPRLNLRRAASYQGEKAPTSSTSSRFNFNHLVFASPPPSPGLPALVPRPRKSSAAPRPSRVLRVLAWITGLAALLLLVEALVQGGRQVPVASWAFQDGEEYETIRQNELPTFPTPITVTDRRGKSKWTVSIPPSHQFPLSMEEYSNICTKCQEVATRVKELHGISQSSQQTIRNYYYEDPYFMDVRDAEKSGLLPGTKGKAQTITTPAHDGRLVGQRKGGLEDMETCRTSMTFVLESSDAGLGPTLMMLWTAYGLAQKEKRAFFIEDSRWAYGEYADMFKSSPMQSCKPPPRHQMLPCPRNAKHLVVSATTARETFGDSFITEYENTKRSDIDREREIYELARVGYKALFRLNDDDRPYVNNRVKEIKAKASVPQGNYNDGTIIGVHVRQGDLHPLEYQYNGAYIPLDQYVQKFQELIEERHNSSTPLGGEDVVAKQHSFMVVASDNPDVYEADEFKTSFRAQEQIKLAGKQHAQVENLDPSAMHKFVDEAFGWEGGFFASMFWNLGRTTLHNADRLDDSSQESEQQLADAMRLRGLIGRAYVMDLAVLAEASDTVICTMSAMGCRLLAVMMGWDKAMARGNWVNIDGDYSWTGITLS</sequence>
<dbReference type="GO" id="GO:0006487">
    <property type="term" value="P:protein N-linked glycosylation"/>
    <property type="evidence" value="ECO:0007669"/>
    <property type="project" value="TreeGrafter"/>
</dbReference>